<dbReference type="EMBL" id="GBXM01088950">
    <property type="protein sequence ID" value="JAH19627.1"/>
    <property type="molecule type" value="Transcribed_RNA"/>
</dbReference>
<protein>
    <submittedName>
        <fullName evidence="1">Uncharacterized protein</fullName>
    </submittedName>
</protein>
<sequence>MSVGATGIWLYYWNFSPATGATRVCVYD</sequence>
<dbReference type="AlphaFoldDB" id="A0A0E9QT53"/>
<reference evidence="1" key="1">
    <citation type="submission" date="2014-11" db="EMBL/GenBank/DDBJ databases">
        <authorList>
            <person name="Amaro Gonzalez C."/>
        </authorList>
    </citation>
    <scope>NUCLEOTIDE SEQUENCE</scope>
</reference>
<reference evidence="1" key="2">
    <citation type="journal article" date="2015" name="Fish Shellfish Immunol.">
        <title>Early steps in the European eel (Anguilla anguilla)-Vibrio vulnificus interaction in the gills: Role of the RtxA13 toxin.</title>
        <authorList>
            <person name="Callol A."/>
            <person name="Pajuelo D."/>
            <person name="Ebbesson L."/>
            <person name="Teles M."/>
            <person name="MacKenzie S."/>
            <person name="Amaro C."/>
        </authorList>
    </citation>
    <scope>NUCLEOTIDE SEQUENCE</scope>
</reference>
<name>A0A0E9QT53_ANGAN</name>
<accession>A0A0E9QT53</accession>
<evidence type="ECO:0000313" key="1">
    <source>
        <dbReference type="EMBL" id="JAH19627.1"/>
    </source>
</evidence>
<proteinExistence type="predicted"/>
<organism evidence="1">
    <name type="scientific">Anguilla anguilla</name>
    <name type="common">European freshwater eel</name>
    <name type="synonym">Muraena anguilla</name>
    <dbReference type="NCBI Taxonomy" id="7936"/>
    <lineage>
        <taxon>Eukaryota</taxon>
        <taxon>Metazoa</taxon>
        <taxon>Chordata</taxon>
        <taxon>Craniata</taxon>
        <taxon>Vertebrata</taxon>
        <taxon>Euteleostomi</taxon>
        <taxon>Actinopterygii</taxon>
        <taxon>Neopterygii</taxon>
        <taxon>Teleostei</taxon>
        <taxon>Anguilliformes</taxon>
        <taxon>Anguillidae</taxon>
        <taxon>Anguilla</taxon>
    </lineage>
</organism>